<dbReference type="Gramene" id="KCW63260">
    <property type="protein sequence ID" value="KCW63260"/>
    <property type="gene ID" value="EUGRSUZ_G00884"/>
</dbReference>
<dbReference type="AlphaFoldDB" id="A0A059BC52"/>
<evidence type="ECO:0000313" key="1">
    <source>
        <dbReference type="EMBL" id="KCW63260.1"/>
    </source>
</evidence>
<sequence>MFAAYYAPSAYDMHGWLKRVILLLFVFEPPLSLHPKVVRHCERACVFSRSYSPRAKGPRASSAYCHRRHAHRARSSPLRTRRKSCLYVFLSRTRPTDKLDASTESWSRLLEVDSSVM</sequence>
<protein>
    <submittedName>
        <fullName evidence="1">Uncharacterized protein</fullName>
    </submittedName>
</protein>
<dbReference type="EMBL" id="KK198759">
    <property type="protein sequence ID" value="KCW63260.1"/>
    <property type="molecule type" value="Genomic_DNA"/>
</dbReference>
<proteinExistence type="predicted"/>
<reference evidence="1" key="1">
    <citation type="submission" date="2013-07" db="EMBL/GenBank/DDBJ databases">
        <title>The genome of Eucalyptus grandis.</title>
        <authorList>
            <person name="Schmutz J."/>
            <person name="Hayes R."/>
            <person name="Myburg A."/>
            <person name="Tuskan G."/>
            <person name="Grattapaglia D."/>
            <person name="Rokhsar D.S."/>
        </authorList>
    </citation>
    <scope>NUCLEOTIDE SEQUENCE</scope>
    <source>
        <tissue evidence="1">Leaf extractions</tissue>
    </source>
</reference>
<gene>
    <name evidence="1" type="ORF">EUGRSUZ_G00884</name>
</gene>
<accession>A0A059BC52</accession>
<dbReference type="InParanoid" id="A0A059BC52"/>
<name>A0A059BC52_EUCGR</name>
<organism evidence="1">
    <name type="scientific">Eucalyptus grandis</name>
    <name type="common">Flooded gum</name>
    <dbReference type="NCBI Taxonomy" id="71139"/>
    <lineage>
        <taxon>Eukaryota</taxon>
        <taxon>Viridiplantae</taxon>
        <taxon>Streptophyta</taxon>
        <taxon>Embryophyta</taxon>
        <taxon>Tracheophyta</taxon>
        <taxon>Spermatophyta</taxon>
        <taxon>Magnoliopsida</taxon>
        <taxon>eudicotyledons</taxon>
        <taxon>Gunneridae</taxon>
        <taxon>Pentapetalae</taxon>
        <taxon>rosids</taxon>
        <taxon>malvids</taxon>
        <taxon>Myrtales</taxon>
        <taxon>Myrtaceae</taxon>
        <taxon>Myrtoideae</taxon>
        <taxon>Eucalypteae</taxon>
        <taxon>Eucalyptus</taxon>
    </lineage>
</organism>